<feature type="domain" description="Mur ligase central" evidence="5">
    <location>
        <begin position="108"/>
        <end position="294"/>
    </location>
</feature>
<proteinExistence type="predicted"/>
<protein>
    <submittedName>
        <fullName evidence="6">UDP-N-acetylmuramoyl-tripeptide--D-alanyl-D-alanine ligase</fullName>
    </submittedName>
</protein>
<dbReference type="Gene3D" id="3.90.190.20">
    <property type="entry name" value="Mur ligase, C-terminal domain"/>
    <property type="match status" value="1"/>
</dbReference>
<dbReference type="Pfam" id="PF08245">
    <property type="entry name" value="Mur_ligase_M"/>
    <property type="match status" value="1"/>
</dbReference>
<dbReference type="SUPFAM" id="SSF53623">
    <property type="entry name" value="MurD-like peptide ligases, catalytic domain"/>
    <property type="match status" value="1"/>
</dbReference>
<dbReference type="GO" id="GO:0005524">
    <property type="term" value="F:ATP binding"/>
    <property type="evidence" value="ECO:0007669"/>
    <property type="project" value="UniProtKB-KW"/>
</dbReference>
<keyword evidence="7" id="KW-1185">Reference proteome</keyword>
<organism evidence="6 7">
    <name type="scientific">Lederbergia citrea</name>
    <dbReference type="NCBI Taxonomy" id="2833581"/>
    <lineage>
        <taxon>Bacteria</taxon>
        <taxon>Bacillati</taxon>
        <taxon>Bacillota</taxon>
        <taxon>Bacilli</taxon>
        <taxon>Bacillales</taxon>
        <taxon>Bacillaceae</taxon>
        <taxon>Lederbergia</taxon>
    </lineage>
</organism>
<evidence type="ECO:0000256" key="2">
    <source>
        <dbReference type="ARBA" id="ARBA00022741"/>
    </source>
</evidence>
<name>A0A942Z326_9BACI</name>
<dbReference type="PANTHER" id="PTHR43024:SF1">
    <property type="entry name" value="UDP-N-ACETYLMURAMOYL-TRIPEPTIDE--D-ALANYL-D-ALANINE LIGASE"/>
    <property type="match status" value="1"/>
</dbReference>
<evidence type="ECO:0000313" key="6">
    <source>
        <dbReference type="EMBL" id="MBS4222074.1"/>
    </source>
</evidence>
<keyword evidence="1 6" id="KW-0436">Ligase</keyword>
<evidence type="ECO:0000259" key="4">
    <source>
        <dbReference type="Pfam" id="PF02875"/>
    </source>
</evidence>
<feature type="domain" description="Mur ligase C-terminal" evidence="4">
    <location>
        <begin position="325"/>
        <end position="441"/>
    </location>
</feature>
<dbReference type="GO" id="GO:0016881">
    <property type="term" value="F:acid-amino acid ligase activity"/>
    <property type="evidence" value="ECO:0007669"/>
    <property type="project" value="InterPro"/>
</dbReference>
<keyword evidence="2" id="KW-0547">Nucleotide-binding</keyword>
<dbReference type="InterPro" id="IPR004101">
    <property type="entry name" value="Mur_ligase_C"/>
</dbReference>
<sequence>MKQMTIREIVTAIEASMMFGNQDEKIKHVVSRCENIKDHTLFFHFGKRDINKEMLSEMNNYVIVTDDKSVAETMNGKGTLLIVNDSKQAYWDFINYYRDQFKIPIIGVTGTCGKTTTKEMMKHIFRKKYHTHSTYLSQNGLQFNLNYLLGLEEKTDVAIFEMGVAYPGNIKVSGKYFKPTIGVITNIGEAHLDGCKTLDAYIKAKGEMLEALDNKGMLIINADDEYSKKIPMDCYEGTVRLFGINNSSDYQASNIKYEESGMRYTLVHSKNMYEVYIPGHGEHNVYNSLAAIATTHMVGIPIQEAINRLRTFNEMDRHVKVHKGYRNHTIIDDTWSCNKTSVMSAIKVLKKIANEKKEIMVLGKMQRLGNKTKEQHLKLGNMIMEMGGVDHLITVGPDAALTGKKVIELGMDASKVSFVDDAEKLDSVLESICDKEPIILFKMSLGKMKGAYREVVKKYCRKS</sequence>
<evidence type="ECO:0000256" key="3">
    <source>
        <dbReference type="ARBA" id="ARBA00022840"/>
    </source>
</evidence>
<dbReference type="Proteomes" id="UP000676456">
    <property type="component" value="Unassembled WGS sequence"/>
</dbReference>
<reference evidence="6 7" key="1">
    <citation type="submission" date="2021-05" db="EMBL/GenBank/DDBJ databases">
        <title>Novel Bacillus species.</title>
        <authorList>
            <person name="Liu G."/>
        </authorList>
    </citation>
    <scope>NUCLEOTIDE SEQUENCE [LARGE SCALE GENOMIC DNA]</scope>
    <source>
        <strain evidence="6 7">FJAT-49682</strain>
    </source>
</reference>
<dbReference type="InterPro" id="IPR036615">
    <property type="entry name" value="Mur_ligase_C_dom_sf"/>
</dbReference>
<comment type="caution">
    <text evidence="6">The sequence shown here is derived from an EMBL/GenBank/DDBJ whole genome shotgun (WGS) entry which is preliminary data.</text>
</comment>
<dbReference type="EMBL" id="JAGYPN010000001">
    <property type="protein sequence ID" value="MBS4222074.1"/>
    <property type="molecule type" value="Genomic_DNA"/>
</dbReference>
<gene>
    <name evidence="6" type="ORF">KHA91_04805</name>
</gene>
<evidence type="ECO:0000259" key="5">
    <source>
        <dbReference type="Pfam" id="PF08245"/>
    </source>
</evidence>
<dbReference type="Pfam" id="PF02875">
    <property type="entry name" value="Mur_ligase_C"/>
    <property type="match status" value="1"/>
</dbReference>
<dbReference type="InterPro" id="IPR036565">
    <property type="entry name" value="Mur-like_cat_sf"/>
</dbReference>
<dbReference type="PANTHER" id="PTHR43024">
    <property type="entry name" value="UDP-N-ACETYLMURAMOYL-TRIPEPTIDE--D-ALANYL-D-ALANINE LIGASE"/>
    <property type="match status" value="1"/>
</dbReference>
<dbReference type="SUPFAM" id="SSF53244">
    <property type="entry name" value="MurD-like peptide ligases, peptide-binding domain"/>
    <property type="match status" value="1"/>
</dbReference>
<dbReference type="InterPro" id="IPR051046">
    <property type="entry name" value="MurCDEF_CellWall_CoF430Synth"/>
</dbReference>
<keyword evidence="3" id="KW-0067">ATP-binding</keyword>
<evidence type="ECO:0000256" key="1">
    <source>
        <dbReference type="ARBA" id="ARBA00022598"/>
    </source>
</evidence>
<dbReference type="Gene3D" id="3.40.1190.10">
    <property type="entry name" value="Mur-like, catalytic domain"/>
    <property type="match status" value="1"/>
</dbReference>
<dbReference type="InterPro" id="IPR013221">
    <property type="entry name" value="Mur_ligase_cen"/>
</dbReference>
<evidence type="ECO:0000313" key="7">
    <source>
        <dbReference type="Proteomes" id="UP000676456"/>
    </source>
</evidence>
<accession>A0A942Z326</accession>
<dbReference type="AlphaFoldDB" id="A0A942Z326"/>